<dbReference type="Proteomes" id="UP001500367">
    <property type="component" value="Unassembled WGS sequence"/>
</dbReference>
<accession>A0ABP7VQG1</accession>
<evidence type="ECO:0000313" key="2">
    <source>
        <dbReference type="Proteomes" id="UP001500367"/>
    </source>
</evidence>
<protein>
    <submittedName>
        <fullName evidence="1">Uncharacterized protein</fullName>
    </submittedName>
</protein>
<dbReference type="RefSeq" id="WP_344816264.1">
    <property type="nucleotide sequence ID" value="NZ_BAABCT010000004.1"/>
</dbReference>
<dbReference type="EMBL" id="BAABCT010000004">
    <property type="protein sequence ID" value="GAA4072054.1"/>
    <property type="molecule type" value="Genomic_DNA"/>
</dbReference>
<name>A0ABP7VQG1_9FLAO</name>
<evidence type="ECO:0000313" key="1">
    <source>
        <dbReference type="EMBL" id="GAA4072054.1"/>
    </source>
</evidence>
<sequence>MINFIKKLFKNDSNQNGILKKENNLESILPRRELLTKKFFRNLDLIEDFKLTYECYCDISDTWNKPAFGDSNMTNRQYYET</sequence>
<proteinExistence type="predicted"/>
<keyword evidence="2" id="KW-1185">Reference proteome</keyword>
<organism evidence="1 2">
    <name type="scientific">Flavobacterium cheonanense</name>
    <dbReference type="NCBI Taxonomy" id="706183"/>
    <lineage>
        <taxon>Bacteria</taxon>
        <taxon>Pseudomonadati</taxon>
        <taxon>Bacteroidota</taxon>
        <taxon>Flavobacteriia</taxon>
        <taxon>Flavobacteriales</taxon>
        <taxon>Flavobacteriaceae</taxon>
        <taxon>Flavobacterium</taxon>
    </lineage>
</organism>
<comment type="caution">
    <text evidence="1">The sequence shown here is derived from an EMBL/GenBank/DDBJ whole genome shotgun (WGS) entry which is preliminary data.</text>
</comment>
<gene>
    <name evidence="1" type="ORF">GCM10022389_16670</name>
</gene>
<reference evidence="2" key="1">
    <citation type="journal article" date="2019" name="Int. J. Syst. Evol. Microbiol.">
        <title>The Global Catalogue of Microorganisms (GCM) 10K type strain sequencing project: providing services to taxonomists for standard genome sequencing and annotation.</title>
        <authorList>
            <consortium name="The Broad Institute Genomics Platform"/>
            <consortium name="The Broad Institute Genome Sequencing Center for Infectious Disease"/>
            <person name="Wu L."/>
            <person name="Ma J."/>
        </authorList>
    </citation>
    <scope>NUCLEOTIDE SEQUENCE [LARGE SCALE GENOMIC DNA]</scope>
    <source>
        <strain evidence="2">JCM 17069</strain>
    </source>
</reference>